<dbReference type="GO" id="GO:0036435">
    <property type="term" value="F:K48-linked polyubiquitin modification-dependent protein binding"/>
    <property type="evidence" value="ECO:0007669"/>
    <property type="project" value="UniProtKB-UniRule"/>
</dbReference>
<dbReference type="GO" id="GO:0071944">
    <property type="term" value="C:cell periphery"/>
    <property type="evidence" value="ECO:0007669"/>
    <property type="project" value="TreeGrafter"/>
</dbReference>
<dbReference type="GO" id="GO:0006508">
    <property type="term" value="P:proteolysis"/>
    <property type="evidence" value="ECO:0007669"/>
    <property type="project" value="UniProtKB-KW"/>
</dbReference>
<evidence type="ECO:0000313" key="6">
    <source>
        <dbReference type="EMBL" id="KAH7640733.1"/>
    </source>
</evidence>
<reference evidence="6" key="2">
    <citation type="journal article" date="2021" name="World Allergy Organ. J.">
        <title>Chromosome-level assembly of Dermatophagoides farinae genome and transcriptome reveals two novel allergens Der f 37 and Der f 39.</title>
        <authorList>
            <person name="Chen J."/>
            <person name="Cai Z."/>
            <person name="Fan D."/>
            <person name="Hu J."/>
            <person name="Hou Y."/>
            <person name="He Y."/>
            <person name="Zhang Z."/>
            <person name="Zhao Z."/>
            <person name="Gao P."/>
            <person name="Hu W."/>
            <person name="Sun J."/>
            <person name="Li J."/>
            <person name="Ji K."/>
        </authorList>
    </citation>
    <scope>NUCLEOTIDE SEQUENCE</scope>
    <source>
        <strain evidence="6">JKM2019</strain>
    </source>
</reference>
<gene>
    <name evidence="6" type="ORF">HUG17_8202</name>
</gene>
<feature type="compositionally biased region" description="Low complexity" evidence="3">
    <location>
        <begin position="582"/>
        <end position="593"/>
    </location>
</feature>
<keyword evidence="2" id="KW-0788">Thiol protease</keyword>
<keyword evidence="4" id="KW-0472">Membrane</keyword>
<dbReference type="GO" id="GO:0140934">
    <property type="term" value="F:histone deubiquitinase activity"/>
    <property type="evidence" value="ECO:0007669"/>
    <property type="project" value="UniProtKB-UniRule"/>
</dbReference>
<feature type="compositionally biased region" description="Polar residues" evidence="3">
    <location>
        <begin position="630"/>
        <end position="648"/>
    </location>
</feature>
<comment type="function">
    <text evidence="2">Hydrolase that can specifically remove 'Lys-48'-linked conjugated ubiquitin from proteins. Has exodeubiquitinase activity and has a preference for long polyubiquitin chains. May play a regulatory role at the level of protein turnover.</text>
</comment>
<feature type="compositionally biased region" description="Low complexity" evidence="3">
    <location>
        <begin position="654"/>
        <end position="668"/>
    </location>
</feature>
<feature type="transmembrane region" description="Helical" evidence="4">
    <location>
        <begin position="734"/>
        <end position="755"/>
    </location>
</feature>
<keyword evidence="4" id="KW-0812">Transmembrane</keyword>
<organism evidence="6">
    <name type="scientific">Dermatophagoides farinae</name>
    <name type="common">American house dust mite</name>
    <dbReference type="NCBI Taxonomy" id="6954"/>
    <lineage>
        <taxon>Eukaryota</taxon>
        <taxon>Metazoa</taxon>
        <taxon>Ecdysozoa</taxon>
        <taxon>Arthropoda</taxon>
        <taxon>Chelicerata</taxon>
        <taxon>Arachnida</taxon>
        <taxon>Acari</taxon>
        <taxon>Acariformes</taxon>
        <taxon>Sarcoptiformes</taxon>
        <taxon>Astigmata</taxon>
        <taxon>Psoroptidia</taxon>
        <taxon>Analgoidea</taxon>
        <taxon>Pyroglyphidae</taxon>
        <taxon>Dermatophagoidinae</taxon>
        <taxon>Dermatophagoides</taxon>
    </lineage>
</organism>
<sequence>MSLPTKKISTITNDDDHKIDDNIDQQQQLIEIVNKNENEKESVIETVNTSIDKTLLPDNDESLCTDTVASNNPTTAFNIIDDLETSLVNNFTVAKTASTSEISSTNNNNNNNNNNLVDSNDSNSISTQESNIESSDPNEDHLKPELSTSTTGLDPIATESTISTTQTNSVSNLSSQEYHLKWIKWKVGNSGSNGSNNNNNNNNGNGNGNGNNSQPQQQPQKVPIVTQNSNGSCPLLAIINVLLLRKNITFPPIIEIVTASQLMDYLCDCILTYVPKNLPEQDKLNYEQNLQDAMSIMPRLQTGLDVNVKFTGIMDFEYTPECIIFDLLRIPLYHGWLVDPQQREISRVINNQSYNQLVDRIIGSKTTNSNDNEMFLAEEFLNQTASQLTNYGLSQLIRHIKDDEISILFRNNHFITMYRHKGKLYQLVTDQGFLTEPNVVWESLNNIEGDDYFVDADFQLVPPKPLTIPMPLSSSSTMTTQLPNLNIQQQIDQDYLIALSLEQEQNFEDQQQQQRNVKSRNFADNNNLNKTPIIDDNQKTLLSDEELARKLQAEEDQYYEQQQLRQQPKKLPTTHENKTYASVVSSSQQQQQQHTMKTTKDSKSGNCLPNHYQISSSSDIATCNTNAITTSSCHHPQSSTTKSSSTIPLSGHYQQQHPRTSTSSSSTSSHHHQHKQQQQQHTNPSHHQRSTSTEQSASTPVTPTTTTSRTIPDDRHSVSSRRSQNKNCEKMNALIVPAAISGFWFIIGFIVPLFIPRGPNKGWITTYIAQLNPLFGPQVKSTTLTLMREWGF</sequence>
<feature type="compositionally biased region" description="Low complexity" evidence="3">
    <location>
        <begin position="99"/>
        <end position="126"/>
    </location>
</feature>
<evidence type="ECO:0000256" key="4">
    <source>
        <dbReference type="SAM" id="Phobius"/>
    </source>
</evidence>
<evidence type="ECO:0000256" key="3">
    <source>
        <dbReference type="SAM" id="MobiDB-lite"/>
    </source>
</evidence>
<dbReference type="GO" id="GO:0005829">
    <property type="term" value="C:cytosol"/>
    <property type="evidence" value="ECO:0007669"/>
    <property type="project" value="TreeGrafter"/>
</dbReference>
<dbReference type="InterPro" id="IPR007518">
    <property type="entry name" value="MINDY"/>
</dbReference>
<dbReference type="Proteomes" id="UP000828236">
    <property type="component" value="Unassembled WGS sequence"/>
</dbReference>
<keyword evidence="4" id="KW-1133">Transmembrane helix</keyword>
<dbReference type="EC" id="3.4.19.12" evidence="2"/>
<dbReference type="AlphaFoldDB" id="A0A9D4SGF8"/>
<dbReference type="GO" id="GO:0071108">
    <property type="term" value="P:protein K48-linked deubiquitination"/>
    <property type="evidence" value="ECO:0007669"/>
    <property type="project" value="TreeGrafter"/>
</dbReference>
<feature type="compositionally biased region" description="Low complexity" evidence="3">
    <location>
        <begin position="696"/>
        <end position="710"/>
    </location>
</feature>
<dbReference type="EMBL" id="SDOV01000005">
    <property type="protein sequence ID" value="KAH7640733.1"/>
    <property type="molecule type" value="Genomic_DNA"/>
</dbReference>
<protein>
    <recommendedName>
        <fullName evidence="2">Ubiquitin carboxyl-terminal hydrolase</fullName>
        <ecNumber evidence="2">3.4.19.12</ecNumber>
    </recommendedName>
</protein>
<feature type="compositionally biased region" description="Polar residues" evidence="3">
    <location>
        <begin position="146"/>
        <end position="155"/>
    </location>
</feature>
<feature type="region of interest" description="Disordered" evidence="3">
    <location>
        <begin position="507"/>
        <end position="540"/>
    </location>
</feature>
<evidence type="ECO:0000256" key="2">
    <source>
        <dbReference type="RuleBase" id="RU367139"/>
    </source>
</evidence>
<feature type="compositionally biased region" description="Polar residues" evidence="3">
    <location>
        <begin position="604"/>
        <end position="614"/>
    </location>
</feature>
<comment type="similarity">
    <text evidence="1 2">Belongs to the MINDY deubiquitinase family. FAM63 subfamily.</text>
</comment>
<feature type="region of interest" description="Disordered" evidence="3">
    <location>
        <begin position="579"/>
        <end position="614"/>
    </location>
</feature>
<feature type="region of interest" description="Disordered" evidence="3">
    <location>
        <begin position="99"/>
        <end position="155"/>
    </location>
</feature>
<keyword evidence="2" id="KW-0378">Hydrolase</keyword>
<comment type="caution">
    <text evidence="6">The sequence shown here is derived from an EMBL/GenBank/DDBJ whole genome shotgun (WGS) entry which is preliminary data.</text>
</comment>
<dbReference type="InterPro" id="IPR033979">
    <property type="entry name" value="MINDY_domain"/>
</dbReference>
<feature type="compositionally biased region" description="Low complexity" evidence="3">
    <location>
        <begin position="189"/>
        <end position="220"/>
    </location>
</feature>
<proteinExistence type="inferred from homology"/>
<name>A0A9D4SGF8_DERFA</name>
<feature type="region of interest" description="Disordered" evidence="3">
    <location>
        <begin position="189"/>
        <end position="226"/>
    </location>
</feature>
<feature type="region of interest" description="Disordered" evidence="3">
    <location>
        <begin position="630"/>
        <end position="725"/>
    </location>
</feature>
<keyword evidence="2" id="KW-0833">Ubl conjugation pathway</keyword>
<dbReference type="GO" id="GO:0004843">
    <property type="term" value="F:cysteine-type deubiquitinase activity"/>
    <property type="evidence" value="ECO:0007669"/>
    <property type="project" value="UniProtKB-UniRule"/>
</dbReference>
<dbReference type="PANTHER" id="PTHR18063">
    <property type="entry name" value="NF-E2 INDUCIBLE PROTEIN"/>
    <property type="match status" value="1"/>
</dbReference>
<dbReference type="GO" id="GO:0016807">
    <property type="term" value="F:cysteine-type carboxypeptidase activity"/>
    <property type="evidence" value="ECO:0007669"/>
    <property type="project" value="TreeGrafter"/>
</dbReference>
<dbReference type="GO" id="GO:1990380">
    <property type="term" value="F:K48-linked deubiquitinase activity"/>
    <property type="evidence" value="ECO:0007669"/>
    <property type="project" value="UniProtKB-UniRule"/>
</dbReference>
<feature type="domain" description="MINDY deubiquitinase" evidence="5">
    <location>
        <begin position="218"/>
        <end position="458"/>
    </location>
</feature>
<evidence type="ECO:0000259" key="5">
    <source>
        <dbReference type="Pfam" id="PF04424"/>
    </source>
</evidence>
<accession>A0A9D4SGF8</accession>
<dbReference type="Pfam" id="PF04424">
    <property type="entry name" value="MINDY_DUB"/>
    <property type="match status" value="1"/>
</dbReference>
<evidence type="ECO:0000256" key="1">
    <source>
        <dbReference type="ARBA" id="ARBA00006616"/>
    </source>
</evidence>
<reference evidence="6" key="1">
    <citation type="submission" date="2020-06" db="EMBL/GenBank/DDBJ databases">
        <authorList>
            <person name="Ji K."/>
            <person name="Li J."/>
        </authorList>
    </citation>
    <scope>NUCLEOTIDE SEQUENCE</scope>
    <source>
        <strain evidence="6">JKM2019</strain>
        <tissue evidence="6">Whole body</tissue>
    </source>
</reference>
<dbReference type="PANTHER" id="PTHR18063:SF6">
    <property type="entry name" value="UBIQUITIN CARBOXYL-TERMINAL HYDROLASE"/>
    <property type="match status" value="1"/>
</dbReference>
<comment type="catalytic activity">
    <reaction evidence="2">
        <text>Thiol-dependent hydrolysis of ester, thioester, amide, peptide and isopeptide bonds formed by the C-terminal Gly of ubiquitin (a 76-residue protein attached to proteins as an intracellular targeting signal).</text>
        <dbReference type="EC" id="3.4.19.12"/>
    </reaction>
</comment>
<keyword evidence="2" id="KW-0645">Protease</keyword>